<reference evidence="1 2" key="1">
    <citation type="journal article" date="2018" name="BMC Genomics">
        <title>The genome of Naegleria lovaniensis, the basis for a comparative approach to unravel pathogenicity factors of the human pathogenic amoeba N. fowleri.</title>
        <authorList>
            <person name="Liechti N."/>
            <person name="Schurch N."/>
            <person name="Bruggmann R."/>
            <person name="Wittwer M."/>
        </authorList>
    </citation>
    <scope>NUCLEOTIDE SEQUENCE [LARGE SCALE GENOMIC DNA]</scope>
    <source>
        <strain evidence="1 2">ATCC 30569</strain>
    </source>
</reference>
<organism evidence="1 2">
    <name type="scientific">Naegleria lovaniensis</name>
    <name type="common">Amoeba</name>
    <dbReference type="NCBI Taxonomy" id="51637"/>
    <lineage>
        <taxon>Eukaryota</taxon>
        <taxon>Discoba</taxon>
        <taxon>Heterolobosea</taxon>
        <taxon>Tetramitia</taxon>
        <taxon>Eutetramitia</taxon>
        <taxon>Vahlkampfiidae</taxon>
        <taxon>Naegleria</taxon>
    </lineage>
</organism>
<dbReference type="GeneID" id="68094576"/>
<gene>
    <name evidence="1" type="ORF">C9374_002120</name>
</gene>
<dbReference type="EMBL" id="PYSW02000014">
    <property type="protein sequence ID" value="KAG2387085.1"/>
    <property type="molecule type" value="Genomic_DNA"/>
</dbReference>
<sequence length="133" mass="15549">MSAMEKWTIYYESGSGFRVERDHQETSTVHGKLNAHHGSRFLMAKEKLITREEFMEKISKFKSETEEAYKPTHKLKGKELELDKKDTELVNRQIELFNTRLMKEKSSSLVFSDDIKIPKLDLNNGQHVQKACD</sequence>
<proteinExistence type="predicted"/>
<keyword evidence="2" id="KW-1185">Reference proteome</keyword>
<evidence type="ECO:0000313" key="2">
    <source>
        <dbReference type="Proteomes" id="UP000816034"/>
    </source>
</evidence>
<dbReference type="Proteomes" id="UP000816034">
    <property type="component" value="Unassembled WGS sequence"/>
</dbReference>
<comment type="caution">
    <text evidence="1">The sequence shown here is derived from an EMBL/GenBank/DDBJ whole genome shotgun (WGS) entry which is preliminary data.</text>
</comment>
<protein>
    <submittedName>
        <fullName evidence="1">Uncharacterized protein</fullName>
    </submittedName>
</protein>
<name>A0AA88KKS0_NAELO</name>
<dbReference type="RefSeq" id="XP_044551077.1">
    <property type="nucleotide sequence ID" value="XM_044691504.1"/>
</dbReference>
<dbReference type="AlphaFoldDB" id="A0AA88KKS0"/>
<evidence type="ECO:0000313" key="1">
    <source>
        <dbReference type="EMBL" id="KAG2387085.1"/>
    </source>
</evidence>
<accession>A0AA88KKS0</accession>